<dbReference type="InterPro" id="IPR008979">
    <property type="entry name" value="Galactose-bd-like_sf"/>
</dbReference>
<dbReference type="SUPFAM" id="SSF49785">
    <property type="entry name" value="Galactose-binding domain-like"/>
    <property type="match status" value="1"/>
</dbReference>
<dbReference type="SMART" id="SM00939">
    <property type="entry name" value="PepX_C"/>
    <property type="match status" value="1"/>
</dbReference>
<reference evidence="5" key="1">
    <citation type="submission" date="2024-06" db="EMBL/GenBank/DDBJ databases">
        <title>Sequencing and assembly of the genome of Dyadobacter sp. strain 676, a symbiont of Cyamopsis tetragonoloba.</title>
        <authorList>
            <person name="Guro P."/>
            <person name="Sazanova A."/>
            <person name="Kuznetsova I."/>
            <person name="Belimov A."/>
            <person name="Safronova V."/>
        </authorList>
    </citation>
    <scope>NUCLEOTIDE SEQUENCE</scope>
    <source>
        <strain evidence="5">676</strain>
    </source>
</reference>
<evidence type="ECO:0000256" key="2">
    <source>
        <dbReference type="SAM" id="MobiDB-lite"/>
    </source>
</evidence>
<evidence type="ECO:0000259" key="4">
    <source>
        <dbReference type="SMART" id="SM00939"/>
    </source>
</evidence>
<evidence type="ECO:0000256" key="1">
    <source>
        <dbReference type="ARBA" id="ARBA00022801"/>
    </source>
</evidence>
<feature type="chain" id="PRO_5043874037" evidence="3">
    <location>
        <begin position="26"/>
        <end position="595"/>
    </location>
</feature>
<feature type="signal peptide" evidence="3">
    <location>
        <begin position="1"/>
        <end position="25"/>
    </location>
</feature>
<dbReference type="RefSeq" id="WP_353718193.1">
    <property type="nucleotide sequence ID" value="NZ_CP159289.1"/>
</dbReference>
<dbReference type="EMBL" id="CP159289">
    <property type="protein sequence ID" value="XCH22866.1"/>
    <property type="molecule type" value="Genomic_DNA"/>
</dbReference>
<dbReference type="Pfam" id="PF08530">
    <property type="entry name" value="PepX_C"/>
    <property type="match status" value="1"/>
</dbReference>
<dbReference type="InterPro" id="IPR000383">
    <property type="entry name" value="Xaa-Pro-like_dom"/>
</dbReference>
<evidence type="ECO:0000256" key="3">
    <source>
        <dbReference type="SAM" id="SignalP"/>
    </source>
</evidence>
<proteinExistence type="predicted"/>
<dbReference type="Gene3D" id="2.60.120.260">
    <property type="entry name" value="Galactose-binding domain-like"/>
    <property type="match status" value="1"/>
</dbReference>
<feature type="region of interest" description="Disordered" evidence="2">
    <location>
        <begin position="405"/>
        <end position="437"/>
    </location>
</feature>
<dbReference type="PANTHER" id="PTHR43056">
    <property type="entry name" value="PEPTIDASE S9 PROLYL OLIGOPEPTIDASE"/>
    <property type="match status" value="1"/>
</dbReference>
<feature type="compositionally biased region" description="Polar residues" evidence="2">
    <location>
        <begin position="421"/>
        <end position="431"/>
    </location>
</feature>
<keyword evidence="1 5" id="KW-0378">Hydrolase</keyword>
<protein>
    <submittedName>
        <fullName evidence="5">CocE/NonD family hydrolase</fullName>
    </submittedName>
</protein>
<gene>
    <name evidence="5" type="ORF">ABV298_21355</name>
</gene>
<dbReference type="Gene3D" id="1.10.3020.10">
    <property type="entry name" value="alpha-amino acid ester hydrolase ( Helical cap domain)"/>
    <property type="match status" value="1"/>
</dbReference>
<dbReference type="SUPFAM" id="SSF53474">
    <property type="entry name" value="alpha/beta-Hydrolases"/>
    <property type="match status" value="1"/>
</dbReference>
<name>A0AAU8FHA5_9BACT</name>
<dbReference type="PANTHER" id="PTHR43056:SF10">
    <property type="entry name" value="COCE_NOND FAMILY, PUTATIVE (AFU_ORTHOLOGUE AFUA_7G00600)-RELATED"/>
    <property type="match status" value="1"/>
</dbReference>
<evidence type="ECO:0000313" key="5">
    <source>
        <dbReference type="EMBL" id="XCH22866.1"/>
    </source>
</evidence>
<keyword evidence="3" id="KW-0732">Signal</keyword>
<organism evidence="5">
    <name type="scientific">Dyadobacter sp. 676</name>
    <dbReference type="NCBI Taxonomy" id="3088362"/>
    <lineage>
        <taxon>Bacteria</taxon>
        <taxon>Pseudomonadati</taxon>
        <taxon>Bacteroidota</taxon>
        <taxon>Cytophagia</taxon>
        <taxon>Cytophagales</taxon>
        <taxon>Spirosomataceae</taxon>
        <taxon>Dyadobacter</taxon>
    </lineage>
</organism>
<dbReference type="AlphaFoldDB" id="A0AAU8FHA5"/>
<dbReference type="InterPro" id="IPR029058">
    <property type="entry name" value="AB_hydrolase_fold"/>
</dbReference>
<dbReference type="Gene3D" id="3.40.50.1820">
    <property type="entry name" value="alpha/beta hydrolase"/>
    <property type="match status" value="1"/>
</dbReference>
<dbReference type="InterPro" id="IPR013736">
    <property type="entry name" value="Xaa-Pro_dipept_C"/>
</dbReference>
<dbReference type="InterPro" id="IPR050585">
    <property type="entry name" value="Xaa-Pro_dipeptidyl-ppase/CocE"/>
</dbReference>
<dbReference type="NCBIfam" id="TIGR00976">
    <property type="entry name" value="CocE_NonD"/>
    <property type="match status" value="1"/>
</dbReference>
<dbReference type="InterPro" id="IPR005674">
    <property type="entry name" value="CocE/Ser_esterase"/>
</dbReference>
<accession>A0AAU8FHA5</accession>
<sequence length="595" mass="66810">MMLKTLRAAMLAVLAILSSAGSLFAENTLNEIRIERHKPVRMRDGVVLYADVYMPAAPGRYPTIVTRTPYGVQRDGVHQTMIKFAQRGYAVVVQDVRGRYESEGKWEPFRDEAKDGYDTIEWAAAQPFSNGKVATQGGSYLGHNQWQAASLNPPHLVAAFPSLASTNIYANWITMGGAFRLSFNYGWGVVRMPNRIMLPQYWHTEAFTPEELKYANILMHLPLQDGDLQSAGAIVPHYRDWIRHESYDDYWKAISDEERFDKIKVPTYVSGGWFDIFVMGTINGYVGMKNKGATPEARNGARMIIGPWGHGPSQKFGDVDFTPAAYVDQFETELSFFDYHLKGIKNAIETDKPVRLFYMGVNQWRAETDWPIPGTQYRELYLGGGNANSVRGKGTLTFEKPAKSATDSYRYDPQSPVPTVGGNNCCGTPTLSGPRDQRPLEQREDVLVYTSEFLEKPVTIAGLVKMKLHAATDGRDTDWMVKLVDVYPDGFAMPVSEGIIRARFREGPDKMKLLTPDRVYEYEIEMTGTANVFRPGHRIRVDITSSNFPQFDRNPNTGDPLGTSTKTRVAQQTVHHGGTKLSHIVLPVVTDLSQH</sequence>
<dbReference type="Pfam" id="PF02129">
    <property type="entry name" value="Peptidase_S15"/>
    <property type="match status" value="1"/>
</dbReference>
<dbReference type="GO" id="GO:0008239">
    <property type="term" value="F:dipeptidyl-peptidase activity"/>
    <property type="evidence" value="ECO:0007669"/>
    <property type="project" value="InterPro"/>
</dbReference>
<feature type="domain" description="Xaa-Pro dipeptidyl-peptidase C-terminal" evidence="4">
    <location>
        <begin position="334"/>
        <end position="585"/>
    </location>
</feature>